<dbReference type="RefSeq" id="WP_138399813.1">
    <property type="nucleotide sequence ID" value="NZ_JBAFVI010000008.1"/>
</dbReference>
<keyword evidence="2" id="KW-1133">Transmembrane helix</keyword>
<keyword evidence="2" id="KW-0812">Transmembrane</keyword>
<organism evidence="3 4">
    <name type="scientific">Xanthobacter autotrophicus</name>
    <dbReference type="NCBI Taxonomy" id="280"/>
    <lineage>
        <taxon>Bacteria</taxon>
        <taxon>Pseudomonadati</taxon>
        <taxon>Pseudomonadota</taxon>
        <taxon>Alphaproteobacteria</taxon>
        <taxon>Hyphomicrobiales</taxon>
        <taxon>Xanthobacteraceae</taxon>
        <taxon>Xanthobacter</taxon>
    </lineage>
</organism>
<dbReference type="AlphaFoldDB" id="A0A6C1KFW1"/>
<evidence type="ECO:0000256" key="1">
    <source>
        <dbReference type="SAM" id="MobiDB-lite"/>
    </source>
</evidence>
<name>A0A6C1KFW1_XANAU</name>
<protein>
    <submittedName>
        <fullName evidence="3">Uncharacterized protein</fullName>
    </submittedName>
</protein>
<reference evidence="3 4" key="1">
    <citation type="submission" date="2019-05" db="EMBL/GenBank/DDBJ databases">
        <authorList>
            <person name="Zhou X."/>
        </authorList>
    </citation>
    <scope>NUCLEOTIDE SEQUENCE [LARGE SCALE GENOMIC DNA]</scope>
    <source>
        <strain evidence="3 4">DSM 432</strain>
    </source>
</reference>
<evidence type="ECO:0000313" key="3">
    <source>
        <dbReference type="EMBL" id="TLX42447.1"/>
    </source>
</evidence>
<dbReference type="OrthoDB" id="8251894at2"/>
<sequence>MSRKLVLRIAGAIGLLALLAIGGWYGFLEWSRTKVRAEVDAVFAGIRDTGAKATFTTATFDPKEMGVTVTGISITSPDGSARVKVDRISARGGERPNDRRVAVDALDLDGVEIALTGEAAAGGTITYTLPQVMIDRYNGPMTLIAAGEGNGPFGALRVALRQLAATTAAKVTIPEARGRVAPAGSAPTEVTYRNLAAEGVNAGAIRSLVVDTITVAFTPPPLAQSAQDKTAQDKTTQDKSSADKASPGRVTAQVDGFVAAQIDTAPLLLMTQPGGPSGKAAEAYGQIYGKVVTGPYKVKQENGPTHGAQSVLMENVAIRPAAFDAQRVAAMEALSRKAPNLSREDSRRLAELSRDLVGGMAFTTLAITNATTEQEGEKGKVATMRLEGLTNGVLDGATFEGVEGVTSAGGAAKMARFAVRQLDFNQLAKLSAEADAPSPLSALVLFKVFSGVEMMGLEVPYGEGPQSKEPVKIGTFALSWGGSLGALPSYLDFTLADVSGPITADDGEPFTYLVQAGITRATISMGLKAAYDINDRTLTIAPVTTEVKDAFRLNLESALVDVPDAAFTDAAGFISALPVVTAGPVKVTLTDLGLAKLIFAQLAAAAGVSEDEYRNEVVSLAEGFAAELGTVSPDAASVGAAVAAFLRKPGTLTVTATPKGRVPLLALMGSDDPSVVLEAFSFSATASAP</sequence>
<dbReference type="Proteomes" id="UP000305131">
    <property type="component" value="Unassembled WGS sequence"/>
</dbReference>
<gene>
    <name evidence="3" type="ORF">FBQ73_12395</name>
</gene>
<feature type="region of interest" description="Disordered" evidence="1">
    <location>
        <begin position="221"/>
        <end position="249"/>
    </location>
</feature>
<comment type="caution">
    <text evidence="3">The sequence shown here is derived from an EMBL/GenBank/DDBJ whole genome shotgun (WGS) entry which is preliminary data.</text>
</comment>
<proteinExistence type="predicted"/>
<evidence type="ECO:0000313" key="4">
    <source>
        <dbReference type="Proteomes" id="UP000305131"/>
    </source>
</evidence>
<evidence type="ECO:0000256" key="2">
    <source>
        <dbReference type="SAM" id="Phobius"/>
    </source>
</evidence>
<dbReference type="EMBL" id="VAUP01000028">
    <property type="protein sequence ID" value="TLX42447.1"/>
    <property type="molecule type" value="Genomic_DNA"/>
</dbReference>
<accession>A0A6C1KFW1</accession>
<dbReference type="GeneID" id="95774254"/>
<keyword evidence="2" id="KW-0472">Membrane</keyword>
<feature type="compositionally biased region" description="Basic and acidic residues" evidence="1">
    <location>
        <begin position="230"/>
        <end position="242"/>
    </location>
</feature>
<feature type="transmembrane region" description="Helical" evidence="2">
    <location>
        <begin position="5"/>
        <end position="27"/>
    </location>
</feature>